<dbReference type="AlphaFoldDB" id="A0AAN6I4S3"/>
<evidence type="ECO:0000259" key="1">
    <source>
        <dbReference type="PROSITE" id="PS50195"/>
    </source>
</evidence>
<dbReference type="SUPFAM" id="SSF64268">
    <property type="entry name" value="PX domain"/>
    <property type="match status" value="1"/>
</dbReference>
<gene>
    <name evidence="2" type="ORF">KL928_003468</name>
</gene>
<dbReference type="InterPro" id="IPR047168">
    <property type="entry name" value="LEC1-like"/>
</dbReference>
<proteinExistence type="predicted"/>
<dbReference type="InterPro" id="IPR024554">
    <property type="entry name" value="LEC1-like_C"/>
</dbReference>
<dbReference type="PANTHER" id="PTHR47185:SF1">
    <property type="entry name" value="PX DOMAIN-CONTAINING PROTEIN YPR097W"/>
    <property type="match status" value="1"/>
</dbReference>
<dbReference type="GO" id="GO:0035091">
    <property type="term" value="F:phosphatidylinositol binding"/>
    <property type="evidence" value="ECO:0007669"/>
    <property type="project" value="InterPro"/>
</dbReference>
<dbReference type="GeneID" id="66127519"/>
<organism evidence="2 3">
    <name type="scientific">Pichia angusta</name>
    <name type="common">Yeast</name>
    <name type="synonym">Hansenula polymorpha</name>
    <dbReference type="NCBI Taxonomy" id="870730"/>
    <lineage>
        <taxon>Eukaryota</taxon>
        <taxon>Fungi</taxon>
        <taxon>Dikarya</taxon>
        <taxon>Ascomycota</taxon>
        <taxon>Saccharomycotina</taxon>
        <taxon>Pichiomycetes</taxon>
        <taxon>Pichiales</taxon>
        <taxon>Pichiaceae</taxon>
        <taxon>Ogataea</taxon>
    </lineage>
</organism>
<dbReference type="Pfam" id="PF12825">
    <property type="entry name" value="DUF3818"/>
    <property type="match status" value="1"/>
</dbReference>
<dbReference type="EMBL" id="JAHLUX010000007">
    <property type="protein sequence ID" value="KAG7817569.1"/>
    <property type="molecule type" value="Genomic_DNA"/>
</dbReference>
<dbReference type="Proteomes" id="UP001196530">
    <property type="component" value="Unassembled WGS sequence"/>
</dbReference>
<dbReference type="Gene3D" id="3.30.1520.10">
    <property type="entry name" value="Phox-like domain"/>
    <property type="match status" value="1"/>
</dbReference>
<dbReference type="Pfam" id="PF00787">
    <property type="entry name" value="PX"/>
    <property type="match status" value="1"/>
</dbReference>
<dbReference type="PANTHER" id="PTHR47185">
    <property type="entry name" value="PX DOMAIN-CONTAINING PROTEIN YPR097W"/>
    <property type="match status" value="1"/>
</dbReference>
<dbReference type="PROSITE" id="PS50195">
    <property type="entry name" value="PX"/>
    <property type="match status" value="1"/>
</dbReference>
<dbReference type="InterPro" id="IPR001683">
    <property type="entry name" value="PX_dom"/>
</dbReference>
<dbReference type="Pfam" id="PF12828">
    <property type="entry name" value="PXB"/>
    <property type="match status" value="1"/>
</dbReference>
<dbReference type="SMART" id="SM00312">
    <property type="entry name" value="PX"/>
    <property type="match status" value="1"/>
</dbReference>
<accession>A0AAN6I4S3</accession>
<evidence type="ECO:0000313" key="3">
    <source>
        <dbReference type="Proteomes" id="UP001196530"/>
    </source>
</evidence>
<evidence type="ECO:0000313" key="2">
    <source>
        <dbReference type="EMBL" id="KAG7817569.1"/>
    </source>
</evidence>
<dbReference type="InterPro" id="IPR024555">
    <property type="entry name" value="PX-associated"/>
</dbReference>
<sequence length="920" mass="105950">MSVSGSAPALSAAEEHFLKKELINLELTEEINRLSPTYTDAYGLRRFGPPFRMYDPRSPPAMDHERLEAATNGCVAQFDAEFPLLRFMFTEYLVTFPFIKMHLERLVNKHELWDRVQVFWEMWRTKKISNSNDRGEVSKRKLAVHKLQSLLLTLFNSAILCRGDEEYFKSSEHRNTYKKMNKLTAGELTLEQREDENFVNGLLINVVGVAAAKEMKARYFLGSSESKYYNFIIRVRTQDGKEWHVKRRYSQFAEFDRTLGKLFPGTDLPLLPAKTKAKVSLSSAAETEQLAQGTDAVDVAQLEELFMSALRRTVSEEHADEADNEHEFPRESLRVALRGYLRSLVALQPVCESDEFLEFISANPVQLTVEEQHDIEQRRQLDFYTVLQHYKFQQETLRAVSQLETEMEDLKEALYSDGFAYIFKQLETKSTSRELSKPLRSLVQLVQIEVASTIYELFVGSDNSRETLGLVKRLHRLFPYGLVATILRFTNPMQIVKKLIDLFTFQMPVGFGRRSRSLLQVIFAGVLNDDLKKCDRELEELHRAVLRKGEKYAALLDKIDAYFAASDETVLQVKKTAQKSGLGIFPALLLNNNDLAPELDESVLLEVLDTMKKPRSDKNTVFFLLHSYFKTSLRRLDKIALKELWDEPELIDLIKELLAIFFQPLIRLFKSAQIHLYIPVVQRYMNELIQLAEYFQNEHFSPNVVASFMGLQEKYQEAVYGFMHRLYVSDLEQQEGLFAGFLGWFNRFVSFLRFVRDGHEELVLDLGSLGADEGVQKEIRAIMAEIEEKRRKYEQLAQQPPQAARTQVDANWEKVKTKMLGLAGDTADLDRLGEYVGVSSEDLMELNGSLDAEEPADGFFHEMDTAAFLHAVQQVSVSDEEFRKNDETGQYRWSHIAGLESRFRPQLVAVLAAWKKLASE</sequence>
<dbReference type="RefSeq" id="XP_043058910.1">
    <property type="nucleotide sequence ID" value="XM_043204058.1"/>
</dbReference>
<protein>
    <recommendedName>
        <fullName evidence="1">PX domain-containing protein</fullName>
    </recommendedName>
</protein>
<name>A0AAN6I4S3_PICAN</name>
<dbReference type="InterPro" id="IPR036871">
    <property type="entry name" value="PX_dom_sf"/>
</dbReference>
<reference evidence="2" key="1">
    <citation type="journal article" date="2021" name="G3 (Bethesda)">
        <title>Genomic diversity, chromosomal rearrangements, and interspecies hybridization in the ogataea polymorpha species complex.</title>
        <authorList>
            <person name="Hanson S.J."/>
            <person name="Cinneide E.O."/>
            <person name="Salzberg L.I."/>
            <person name="Wolfe K.H."/>
            <person name="McGowan J."/>
            <person name="Fitzpatrick D.A."/>
            <person name="Matlin K."/>
        </authorList>
    </citation>
    <scope>NUCLEOTIDE SEQUENCE</scope>
    <source>
        <strain evidence="2">61-244</strain>
    </source>
</reference>
<comment type="caution">
    <text evidence="2">The sequence shown here is derived from an EMBL/GenBank/DDBJ whole genome shotgun (WGS) entry which is preliminary data.</text>
</comment>
<feature type="domain" description="PX" evidence="1">
    <location>
        <begin position="209"/>
        <end position="367"/>
    </location>
</feature>